<sequence>MSNDQTPLSLDFRPWALQNELLCLLKELVDTLTIKQEIGLLGDVPTSVFSMLPTSSFLPFSPKRKREPSESSCYSRSPSPTSEISLASYQDVLREEDDLDSYSPRAAVAGRFGELAIRGDLHSDPVLTGDSRRSSLAPPAPEICESDEQNPTTMPEDLPATSSEPDRQALHFDPPAAQEEATSKTLSPSKKKSASFTRKQLNPSSPSKRKQRRSPPPAKVPSEEDPLVWHDSEITGHNPSDPSDDGYGINGVGFKPTASIAWERSQRRQRQVTEWKTREAREARERRREKRRDGLDLDQLHGIHDGAVHKRVKFNV</sequence>
<accession>A0A9W9UET7</accession>
<gene>
    <name evidence="2" type="ORF">N7452_005131</name>
</gene>
<feature type="compositionally biased region" description="Basic and acidic residues" evidence="1">
    <location>
        <begin position="271"/>
        <end position="293"/>
    </location>
</feature>
<dbReference type="EMBL" id="JAPZBQ010000003">
    <property type="protein sequence ID" value="KAJ5338403.1"/>
    <property type="molecule type" value="Genomic_DNA"/>
</dbReference>
<evidence type="ECO:0000256" key="1">
    <source>
        <dbReference type="SAM" id="MobiDB-lite"/>
    </source>
</evidence>
<comment type="caution">
    <text evidence="2">The sequence shown here is derived from an EMBL/GenBank/DDBJ whole genome shotgun (WGS) entry which is preliminary data.</text>
</comment>
<evidence type="ECO:0000313" key="2">
    <source>
        <dbReference type="EMBL" id="KAJ5338403.1"/>
    </source>
</evidence>
<proteinExistence type="predicted"/>
<name>A0A9W9UET7_PENBR</name>
<feature type="region of interest" description="Disordered" evidence="1">
    <location>
        <begin position="60"/>
        <end position="82"/>
    </location>
</feature>
<reference evidence="2" key="2">
    <citation type="journal article" date="2023" name="IMA Fungus">
        <title>Comparative genomic study of the Penicillium genus elucidates a diverse pangenome and 15 lateral gene transfer events.</title>
        <authorList>
            <person name="Petersen C."/>
            <person name="Sorensen T."/>
            <person name="Nielsen M.R."/>
            <person name="Sondergaard T.E."/>
            <person name="Sorensen J.L."/>
            <person name="Fitzpatrick D.A."/>
            <person name="Frisvad J.C."/>
            <person name="Nielsen K.L."/>
        </authorList>
    </citation>
    <scope>NUCLEOTIDE SEQUENCE</scope>
    <source>
        <strain evidence="2">IBT 35673</strain>
    </source>
</reference>
<feature type="compositionally biased region" description="Low complexity" evidence="1">
    <location>
        <begin position="70"/>
        <end position="82"/>
    </location>
</feature>
<protein>
    <submittedName>
        <fullName evidence="2">Uncharacterized protein</fullName>
    </submittedName>
</protein>
<evidence type="ECO:0000313" key="3">
    <source>
        <dbReference type="Proteomes" id="UP001147695"/>
    </source>
</evidence>
<organism evidence="2 3">
    <name type="scientific">Penicillium brevicompactum</name>
    <dbReference type="NCBI Taxonomy" id="5074"/>
    <lineage>
        <taxon>Eukaryota</taxon>
        <taxon>Fungi</taxon>
        <taxon>Dikarya</taxon>
        <taxon>Ascomycota</taxon>
        <taxon>Pezizomycotina</taxon>
        <taxon>Eurotiomycetes</taxon>
        <taxon>Eurotiomycetidae</taxon>
        <taxon>Eurotiales</taxon>
        <taxon>Aspergillaceae</taxon>
        <taxon>Penicillium</taxon>
    </lineage>
</organism>
<feature type="region of interest" description="Disordered" evidence="1">
    <location>
        <begin position="122"/>
        <end position="293"/>
    </location>
</feature>
<reference evidence="2" key="1">
    <citation type="submission" date="2022-12" db="EMBL/GenBank/DDBJ databases">
        <authorList>
            <person name="Petersen C."/>
        </authorList>
    </citation>
    <scope>NUCLEOTIDE SEQUENCE</scope>
    <source>
        <strain evidence="2">IBT 35673</strain>
    </source>
</reference>
<dbReference type="Proteomes" id="UP001147695">
    <property type="component" value="Unassembled WGS sequence"/>
</dbReference>
<dbReference type="AlphaFoldDB" id="A0A9W9UET7"/>